<evidence type="ECO:0000256" key="2">
    <source>
        <dbReference type="ARBA" id="ARBA00022475"/>
    </source>
</evidence>
<dbReference type="GO" id="GO:0005886">
    <property type="term" value="C:plasma membrane"/>
    <property type="evidence" value="ECO:0007669"/>
    <property type="project" value="UniProtKB-SubCell"/>
</dbReference>
<dbReference type="PANTHER" id="PTHR11334:SF29">
    <property type="entry name" value="MAS-RELATED G-PROTEIN COUPLED RECEPTOR MEMBER X2"/>
    <property type="match status" value="1"/>
</dbReference>
<proteinExistence type="inferred from homology"/>
<dbReference type="PRINTS" id="PR00237">
    <property type="entry name" value="GPCRRHODOPSN"/>
</dbReference>
<dbReference type="GO" id="GO:0004930">
    <property type="term" value="F:G protein-coupled receptor activity"/>
    <property type="evidence" value="ECO:0007669"/>
    <property type="project" value="UniProtKB-KW"/>
</dbReference>
<dbReference type="PRINTS" id="PR02108">
    <property type="entry name" value="MRGPCRFAMILY"/>
</dbReference>
<feature type="transmembrane region" description="Helical" evidence="11">
    <location>
        <begin position="176"/>
        <end position="201"/>
    </location>
</feature>
<feature type="transmembrane region" description="Helical" evidence="11">
    <location>
        <begin position="59"/>
        <end position="87"/>
    </location>
</feature>
<feature type="transmembrane region" description="Helical" evidence="11">
    <location>
        <begin position="213"/>
        <end position="232"/>
    </location>
</feature>
<dbReference type="OMA" id="YYFSRAM"/>
<protein>
    <recommendedName>
        <fullName evidence="12">G-protein coupled receptors family 1 profile domain-containing protein</fullName>
    </recommendedName>
</protein>
<keyword evidence="5 10" id="KW-0297">G-protein coupled receptor</keyword>
<keyword evidence="4 11" id="KW-1133">Transmembrane helix</keyword>
<evidence type="ECO:0000256" key="6">
    <source>
        <dbReference type="ARBA" id="ARBA00023136"/>
    </source>
</evidence>
<evidence type="ECO:0000313" key="14">
    <source>
        <dbReference type="Proteomes" id="UP000472272"/>
    </source>
</evidence>
<reference evidence="13" key="2">
    <citation type="submission" date="2025-08" db="UniProtKB">
        <authorList>
            <consortium name="Ensembl"/>
        </authorList>
    </citation>
    <scope>IDENTIFICATION</scope>
</reference>
<dbReference type="AlphaFoldDB" id="A0A670HPQ0"/>
<feature type="domain" description="G-protein coupled receptors family 1 profile" evidence="12">
    <location>
        <begin position="39"/>
        <end position="270"/>
    </location>
</feature>
<keyword evidence="2" id="KW-1003">Cell membrane</keyword>
<reference evidence="13" key="3">
    <citation type="submission" date="2025-09" db="UniProtKB">
        <authorList>
            <consortium name="Ensembl"/>
        </authorList>
    </citation>
    <scope>IDENTIFICATION</scope>
</reference>
<evidence type="ECO:0000259" key="12">
    <source>
        <dbReference type="PROSITE" id="PS50262"/>
    </source>
</evidence>
<evidence type="ECO:0000256" key="1">
    <source>
        <dbReference type="ARBA" id="ARBA00004651"/>
    </source>
</evidence>
<keyword evidence="6 11" id="KW-0472">Membrane</keyword>
<keyword evidence="7 10" id="KW-0675">Receptor</keyword>
<dbReference type="SUPFAM" id="SSF81321">
    <property type="entry name" value="Family A G protein-coupled receptor-like"/>
    <property type="match status" value="1"/>
</dbReference>
<sequence length="328" mass="37938">FLPTTKLNHHKASLLCKKQYFLETIIILSIPTCIWGLIGNGVDFWLLCFRIKRTRFSVYILNLTAADLIVNIYYIMVFITFLAQIYVNLYFSRVMEIIYLFGYNTSIYLVSALTAERYLTVFFPVWYQRHRLKYLSIIVCAVLWLLSCLVSLVAYISCYPRFLSSHNEERADCTAATIIEITITFLVFQPIMLFSTAALCVKMQREAKQSAPARLDITITILAVVFLIFSFTVRTVDAIAYWHQTLDAPVPFLLSLLFDSIKSSINPFIYLAVGCWKRGKPIHMFLERALSDKAERTQVDQEEIENMIKQGGKENWRVTLVILTTLFC</sequence>
<feature type="transmembrane region" description="Helical" evidence="11">
    <location>
        <begin position="107"/>
        <end position="127"/>
    </location>
</feature>
<evidence type="ECO:0000256" key="8">
    <source>
        <dbReference type="ARBA" id="ARBA00023224"/>
    </source>
</evidence>
<comment type="subcellular location">
    <subcellularLocation>
        <location evidence="1">Cell membrane</location>
        <topology evidence="1">Multi-pass membrane protein</topology>
    </subcellularLocation>
</comment>
<evidence type="ECO:0000256" key="11">
    <source>
        <dbReference type="SAM" id="Phobius"/>
    </source>
</evidence>
<keyword evidence="3 10" id="KW-0812">Transmembrane</keyword>
<dbReference type="InterPro" id="IPR026234">
    <property type="entry name" value="MRGPCRFAMILY"/>
</dbReference>
<name>A0A670HPQ0_PODMU</name>
<evidence type="ECO:0000256" key="5">
    <source>
        <dbReference type="ARBA" id="ARBA00023040"/>
    </source>
</evidence>
<dbReference type="Gene3D" id="1.20.1070.10">
    <property type="entry name" value="Rhodopsin 7-helix transmembrane proteins"/>
    <property type="match status" value="1"/>
</dbReference>
<dbReference type="PROSITE" id="PS00237">
    <property type="entry name" value="G_PROTEIN_RECEP_F1_1"/>
    <property type="match status" value="1"/>
</dbReference>
<dbReference type="Ensembl" id="ENSPMRT00000001274.1">
    <property type="protein sequence ID" value="ENSPMRP00000001205.1"/>
    <property type="gene ID" value="ENSPMRG00000000891.1"/>
</dbReference>
<dbReference type="InterPro" id="IPR000276">
    <property type="entry name" value="GPCR_Rhodpsn"/>
</dbReference>
<evidence type="ECO:0000256" key="3">
    <source>
        <dbReference type="ARBA" id="ARBA00022692"/>
    </source>
</evidence>
<feature type="transmembrane region" description="Helical" evidence="11">
    <location>
        <begin position="134"/>
        <end position="156"/>
    </location>
</feature>
<evidence type="ECO:0000256" key="10">
    <source>
        <dbReference type="RuleBase" id="RU000688"/>
    </source>
</evidence>
<dbReference type="PANTHER" id="PTHR11334">
    <property type="entry name" value="MAS-RELATED G-PROTEIN COUPLED RECEPTOR"/>
    <property type="match status" value="1"/>
</dbReference>
<dbReference type="GeneTree" id="ENSGT01030000234639"/>
<dbReference type="PROSITE" id="PS50262">
    <property type="entry name" value="G_PROTEIN_RECEP_F1_2"/>
    <property type="match status" value="1"/>
</dbReference>
<feature type="transmembrane region" description="Helical" evidence="11">
    <location>
        <begin position="20"/>
        <end position="47"/>
    </location>
</feature>
<dbReference type="Proteomes" id="UP000472272">
    <property type="component" value="Chromosome 3"/>
</dbReference>
<comment type="similarity">
    <text evidence="9">Belongs to the G-protein coupled receptor 1 family. Mas subfamily.</text>
</comment>
<evidence type="ECO:0000256" key="4">
    <source>
        <dbReference type="ARBA" id="ARBA00022989"/>
    </source>
</evidence>
<dbReference type="Pfam" id="PF00001">
    <property type="entry name" value="7tm_1"/>
    <property type="match status" value="1"/>
</dbReference>
<reference evidence="13 14" key="1">
    <citation type="journal article" date="2019" name="Proc. Natl. Acad. Sci. U.S.A.">
        <title>Regulatory changes in pterin and carotenoid genes underlie balanced color polymorphisms in the wall lizard.</title>
        <authorList>
            <person name="Andrade P."/>
            <person name="Pinho C."/>
            <person name="Perez I de Lanuza G."/>
            <person name="Afonso S."/>
            <person name="Brejcha J."/>
            <person name="Rubin C.J."/>
            <person name="Wallerman O."/>
            <person name="Pereira P."/>
            <person name="Sabatino S.J."/>
            <person name="Bellati A."/>
            <person name="Pellitteri-Rosa D."/>
            <person name="Bosakova Z."/>
            <person name="Bunikis I."/>
            <person name="Carretero M.A."/>
            <person name="Feiner N."/>
            <person name="Marsik P."/>
            <person name="Pauperio F."/>
            <person name="Salvi D."/>
            <person name="Soler L."/>
            <person name="While G.M."/>
            <person name="Uller T."/>
            <person name="Font E."/>
            <person name="Andersson L."/>
            <person name="Carneiro M."/>
        </authorList>
    </citation>
    <scope>NUCLEOTIDE SEQUENCE</scope>
</reference>
<accession>A0A670HPQ0</accession>
<evidence type="ECO:0000256" key="9">
    <source>
        <dbReference type="ARBA" id="ARBA00061394"/>
    </source>
</evidence>
<dbReference type="InterPro" id="IPR017452">
    <property type="entry name" value="GPCR_Rhodpsn_7TM"/>
</dbReference>
<keyword evidence="14" id="KW-1185">Reference proteome</keyword>
<feature type="transmembrane region" description="Helical" evidence="11">
    <location>
        <begin position="252"/>
        <end position="276"/>
    </location>
</feature>
<dbReference type="FunFam" id="1.20.1070.10:FF:000193">
    <property type="entry name" value="Mas-related G-protein coupled receptor member E"/>
    <property type="match status" value="1"/>
</dbReference>
<organism evidence="13 14">
    <name type="scientific">Podarcis muralis</name>
    <name type="common">Wall lizard</name>
    <name type="synonym">Lacerta muralis</name>
    <dbReference type="NCBI Taxonomy" id="64176"/>
    <lineage>
        <taxon>Eukaryota</taxon>
        <taxon>Metazoa</taxon>
        <taxon>Chordata</taxon>
        <taxon>Craniata</taxon>
        <taxon>Vertebrata</taxon>
        <taxon>Euteleostomi</taxon>
        <taxon>Lepidosauria</taxon>
        <taxon>Squamata</taxon>
        <taxon>Bifurcata</taxon>
        <taxon>Unidentata</taxon>
        <taxon>Episquamata</taxon>
        <taxon>Laterata</taxon>
        <taxon>Lacertibaenia</taxon>
        <taxon>Lacertidae</taxon>
        <taxon>Podarcis</taxon>
    </lineage>
</organism>
<keyword evidence="8 10" id="KW-0807">Transducer</keyword>
<evidence type="ECO:0000256" key="7">
    <source>
        <dbReference type="ARBA" id="ARBA00023170"/>
    </source>
</evidence>
<evidence type="ECO:0000313" key="13">
    <source>
        <dbReference type="Ensembl" id="ENSPMRP00000001205.1"/>
    </source>
</evidence>